<dbReference type="EMBL" id="CALTRL010003341">
    <property type="protein sequence ID" value="CAH7680920.1"/>
    <property type="molecule type" value="Genomic_DNA"/>
</dbReference>
<comment type="caution">
    <text evidence="1">The sequence shown here is derived from an EMBL/GenBank/DDBJ whole genome shotgun (WGS) entry which is preliminary data.</text>
</comment>
<protein>
    <submittedName>
        <fullName evidence="1">Uncharacterized protein</fullName>
    </submittedName>
</protein>
<reference evidence="1" key="1">
    <citation type="submission" date="2022-06" db="EMBL/GenBank/DDBJ databases">
        <authorList>
            <consortium name="SYNGENTA / RWTH Aachen University"/>
        </authorList>
    </citation>
    <scope>NUCLEOTIDE SEQUENCE</scope>
</reference>
<evidence type="ECO:0000313" key="1">
    <source>
        <dbReference type="EMBL" id="CAH7680920.1"/>
    </source>
</evidence>
<dbReference type="AlphaFoldDB" id="A0AAV0B350"/>
<proteinExistence type="predicted"/>
<organism evidence="1 2">
    <name type="scientific">Phakopsora pachyrhizi</name>
    <name type="common">Asian soybean rust disease fungus</name>
    <dbReference type="NCBI Taxonomy" id="170000"/>
    <lineage>
        <taxon>Eukaryota</taxon>
        <taxon>Fungi</taxon>
        <taxon>Dikarya</taxon>
        <taxon>Basidiomycota</taxon>
        <taxon>Pucciniomycotina</taxon>
        <taxon>Pucciniomycetes</taxon>
        <taxon>Pucciniales</taxon>
        <taxon>Phakopsoraceae</taxon>
        <taxon>Phakopsora</taxon>
    </lineage>
</organism>
<evidence type="ECO:0000313" key="2">
    <source>
        <dbReference type="Proteomes" id="UP001153365"/>
    </source>
</evidence>
<accession>A0AAV0B350</accession>
<gene>
    <name evidence="1" type="ORF">PPACK8108_LOCUS13444</name>
</gene>
<dbReference type="Proteomes" id="UP001153365">
    <property type="component" value="Unassembled WGS sequence"/>
</dbReference>
<keyword evidence="2" id="KW-1185">Reference proteome</keyword>
<sequence length="466" mass="53726">MISTPLSLTPVEGNNTGAHLATLLFDSLKVYNATEKITAITAENASSNQTMAIALQQMTECHFRSSKSIIGCFAHVINLAAKAALKKIGNYQINEDLFDSDKFEETAFPSRMSLTNLVTPPNGASVERRGLERFIEYFINEIHSFSGKHKHGAKDIGGDDIIQMFEALNRQKIYVNHLKTLCKSILSDEETFKIFAIKTINIVINKWGYISVFQTSDIQPHLEERLQDDLLYKDGALNMLRIHIKEEFSKLKSPVKEGFRIPYELNMDYDGSELFESFTRSVFVFHTVNYLRRYFEGASLNPFLAESVTAFDGLFDVFQQALKVQMEIINPEYVKDFQLKNEDSMTLDIKCLRLLKHRSTPAQVPDSKLILHDVSLDIKSSSIDATNDWLSEIHSDMRTFRYRYKVLNDNWPDDCHAYVACKSEYFKDQYFRDYIKHIKEQQQHVEENYKILEAKKAMFYGAPQQN</sequence>
<name>A0AAV0B350_PHAPC</name>